<dbReference type="Gene3D" id="1.10.10.10">
    <property type="entry name" value="Winged helix-like DNA-binding domain superfamily/Winged helix DNA-binding domain"/>
    <property type="match status" value="1"/>
</dbReference>
<dbReference type="InterPro" id="IPR037402">
    <property type="entry name" value="YidZ_PBP2"/>
</dbReference>
<evidence type="ECO:0000313" key="7">
    <source>
        <dbReference type="EMBL" id="MDO6671323.1"/>
    </source>
</evidence>
<dbReference type="PROSITE" id="PS50931">
    <property type="entry name" value="HTH_LYSR"/>
    <property type="match status" value="1"/>
</dbReference>
<dbReference type="PRINTS" id="PR00039">
    <property type="entry name" value="HTHLYSR"/>
</dbReference>
<evidence type="ECO:0000256" key="2">
    <source>
        <dbReference type="ARBA" id="ARBA00023015"/>
    </source>
</evidence>
<dbReference type="Proteomes" id="UP001170481">
    <property type="component" value="Unassembled WGS sequence"/>
</dbReference>
<feature type="compositionally biased region" description="Low complexity" evidence="5">
    <location>
        <begin position="10"/>
        <end position="32"/>
    </location>
</feature>
<comment type="similarity">
    <text evidence="1">Belongs to the LysR transcriptional regulatory family.</text>
</comment>
<evidence type="ECO:0000256" key="1">
    <source>
        <dbReference type="ARBA" id="ARBA00009437"/>
    </source>
</evidence>
<evidence type="ECO:0000259" key="6">
    <source>
        <dbReference type="PROSITE" id="PS50931"/>
    </source>
</evidence>
<feature type="region of interest" description="Disordered" evidence="5">
    <location>
        <begin position="1"/>
        <end position="32"/>
    </location>
</feature>
<gene>
    <name evidence="7" type="ORF">Q4535_04240</name>
</gene>
<dbReference type="EMBL" id="JAUORK010000003">
    <property type="protein sequence ID" value="MDO6671323.1"/>
    <property type="molecule type" value="Genomic_DNA"/>
</dbReference>
<dbReference type="GO" id="GO:0003700">
    <property type="term" value="F:DNA-binding transcription factor activity"/>
    <property type="evidence" value="ECO:0007669"/>
    <property type="project" value="InterPro"/>
</dbReference>
<dbReference type="Gene3D" id="3.40.190.10">
    <property type="entry name" value="Periplasmic binding protein-like II"/>
    <property type="match status" value="2"/>
</dbReference>
<dbReference type="CDD" id="cd08417">
    <property type="entry name" value="PBP2_Nitroaromatics_like"/>
    <property type="match status" value="1"/>
</dbReference>
<accession>A0AAP4TX12</accession>
<dbReference type="InterPro" id="IPR036388">
    <property type="entry name" value="WH-like_DNA-bd_sf"/>
</dbReference>
<keyword evidence="4" id="KW-0804">Transcription</keyword>
<keyword evidence="2" id="KW-0805">Transcription regulation</keyword>
<dbReference type="InterPro" id="IPR050389">
    <property type="entry name" value="LysR-type_TF"/>
</dbReference>
<organism evidence="7 8">
    <name type="scientific">Cobetia amphilecti</name>
    <dbReference type="NCBI Taxonomy" id="1055104"/>
    <lineage>
        <taxon>Bacteria</taxon>
        <taxon>Pseudomonadati</taxon>
        <taxon>Pseudomonadota</taxon>
        <taxon>Gammaproteobacteria</taxon>
        <taxon>Oceanospirillales</taxon>
        <taxon>Halomonadaceae</taxon>
        <taxon>Cobetia</taxon>
    </lineage>
</organism>
<dbReference type="PANTHER" id="PTHR30118:SF7">
    <property type="entry name" value="TRANSCRIPTIONAL REGULATOR LYSR FAMILY"/>
    <property type="match status" value="1"/>
</dbReference>
<dbReference type="AlphaFoldDB" id="A0AAP4TX12"/>
<evidence type="ECO:0000256" key="5">
    <source>
        <dbReference type="SAM" id="MobiDB-lite"/>
    </source>
</evidence>
<evidence type="ECO:0000256" key="3">
    <source>
        <dbReference type="ARBA" id="ARBA00023125"/>
    </source>
</evidence>
<comment type="caution">
    <text evidence="7">The sequence shown here is derived from an EMBL/GenBank/DDBJ whole genome shotgun (WGS) entry which is preliminary data.</text>
</comment>
<protein>
    <submittedName>
        <fullName evidence="7">LysR family transcriptional regulator</fullName>
    </submittedName>
</protein>
<dbReference type="Pfam" id="PF00126">
    <property type="entry name" value="HTH_1"/>
    <property type="match status" value="1"/>
</dbReference>
<evidence type="ECO:0000313" key="8">
    <source>
        <dbReference type="Proteomes" id="UP001170481"/>
    </source>
</evidence>
<dbReference type="SUPFAM" id="SSF46785">
    <property type="entry name" value="Winged helix' DNA-binding domain"/>
    <property type="match status" value="1"/>
</dbReference>
<dbReference type="InterPro" id="IPR036390">
    <property type="entry name" value="WH_DNA-bd_sf"/>
</dbReference>
<reference evidence="7" key="1">
    <citation type="submission" date="2023-07" db="EMBL/GenBank/DDBJ databases">
        <title>Genome content predicts the carbon catabolic preferences of heterotrophic bacteria.</title>
        <authorList>
            <person name="Gralka M."/>
        </authorList>
    </citation>
    <scope>NUCLEOTIDE SEQUENCE</scope>
    <source>
        <strain evidence="7">C2R13</strain>
    </source>
</reference>
<dbReference type="InterPro" id="IPR005119">
    <property type="entry name" value="LysR_subst-bd"/>
</dbReference>
<dbReference type="SUPFAM" id="SSF53850">
    <property type="entry name" value="Periplasmic binding protein-like II"/>
    <property type="match status" value="1"/>
</dbReference>
<name>A0AAP4TX12_9GAMM</name>
<dbReference type="PANTHER" id="PTHR30118">
    <property type="entry name" value="HTH-TYPE TRANSCRIPTIONAL REGULATOR LEUO-RELATED"/>
    <property type="match status" value="1"/>
</dbReference>
<keyword evidence="3" id="KW-0238">DNA-binding</keyword>
<dbReference type="InterPro" id="IPR000847">
    <property type="entry name" value="LysR_HTH_N"/>
</dbReference>
<evidence type="ECO:0000256" key="4">
    <source>
        <dbReference type="ARBA" id="ARBA00023163"/>
    </source>
</evidence>
<dbReference type="RefSeq" id="WP_303592990.1">
    <property type="nucleotide sequence ID" value="NZ_JAUORK010000003.1"/>
</dbReference>
<dbReference type="GO" id="GO:0003677">
    <property type="term" value="F:DNA binding"/>
    <property type="evidence" value="ECO:0007669"/>
    <property type="project" value="UniProtKB-KW"/>
</dbReference>
<sequence length="359" mass="39471">MSATDPQTPARPVAAQSPAASSLSASSGSAPAATPFNTPFNTRIDLNLLQVLQVLLEECSVTRAAGRLHLSQSAVSKSLARLRVMFDDALFIRERHGLRPTARALSLRGELAELLSRLENLSAPATFTPATSQRRFQLAVLESAWATLMPSCTRALTDALPHGSLEISRWQADCLSLMEKGQLDIGLAGHDHSAETPGEPPALPAGFQSRLLWRDDHVILVRRDHPLTRRQTPMTLSEFAALSHVQATCEGRSRWSLDERLEQHGAPRRISVLVPDFRDALSIVAHSELVFCAPRSFAQASSELHGLAILELPMRLPALSYRLIWHASHEQDPGHRWLRQSLLTHIRNAHGEDAEAAEL</sequence>
<feature type="domain" description="HTH lysR-type" evidence="6">
    <location>
        <begin position="44"/>
        <end position="101"/>
    </location>
</feature>
<dbReference type="Pfam" id="PF03466">
    <property type="entry name" value="LysR_substrate"/>
    <property type="match status" value="1"/>
</dbReference>
<proteinExistence type="inferred from homology"/>